<organism evidence="11 12">
    <name type="scientific">Psychrosphaera saromensis</name>
    <dbReference type="NCBI Taxonomy" id="716813"/>
    <lineage>
        <taxon>Bacteria</taxon>
        <taxon>Pseudomonadati</taxon>
        <taxon>Pseudomonadota</taxon>
        <taxon>Gammaproteobacteria</taxon>
        <taxon>Alteromonadales</taxon>
        <taxon>Pseudoalteromonadaceae</taxon>
        <taxon>Psychrosphaera</taxon>
    </lineage>
</organism>
<evidence type="ECO:0000256" key="2">
    <source>
        <dbReference type="ARBA" id="ARBA00004141"/>
    </source>
</evidence>
<evidence type="ECO:0000256" key="6">
    <source>
        <dbReference type="ARBA" id="ARBA00022748"/>
    </source>
</evidence>
<accession>A0A2S7UYC8</accession>
<dbReference type="PRINTS" id="PR01386">
    <property type="entry name" value="CCMCBIOGNSIS"/>
</dbReference>
<name>A0A2S7UYC8_9GAMM</name>
<evidence type="ECO:0000256" key="7">
    <source>
        <dbReference type="ARBA" id="ARBA00022989"/>
    </source>
</evidence>
<comment type="similarity">
    <text evidence="3 9">Belongs to the CcmC/CycZ/HelC family.</text>
</comment>
<dbReference type="PANTHER" id="PTHR30071:SF1">
    <property type="entry name" value="CYTOCHROME B_B6 PROTEIN-RELATED"/>
    <property type="match status" value="1"/>
</dbReference>
<gene>
    <name evidence="9" type="primary">ccmC</name>
    <name evidence="11" type="ORF">BTO11_14360</name>
</gene>
<sequence length="260" mass="29110">MWKWLHPYAKAETAYNLCYRLLPYFSWLAAITLIAGSIWGLLYAPSDYQQGDSFRIIYFHVPTAIWSMGAYTSMAICGLIGIVWQIKNAELAVYAMAPVGAAFTFLALVTGAVWGKPMWGAWWVWDARLTSELILLFLYLGVIALYNSFEDKRTAARAASILAIVGVVNVPIIHYSVEWWNTLHQGASITKFDKPSISPDMLWPLLLNIAGFLFIFAAIVCLRLANQILINDARRPWVKALVEQSSTESTSSVKGKHNAV</sequence>
<comment type="subcellular location">
    <subcellularLocation>
        <location evidence="9">Cell inner membrane</location>
    </subcellularLocation>
    <subcellularLocation>
        <location evidence="2">Membrane</location>
        <topology evidence="2">Multi-pass membrane protein</topology>
    </subcellularLocation>
</comment>
<keyword evidence="7 9" id="KW-1133">Transmembrane helix</keyword>
<keyword evidence="9" id="KW-0813">Transport</keyword>
<evidence type="ECO:0000256" key="9">
    <source>
        <dbReference type="RuleBase" id="RU364092"/>
    </source>
</evidence>
<dbReference type="Pfam" id="PF01578">
    <property type="entry name" value="Cytochrom_C_asm"/>
    <property type="match status" value="1"/>
</dbReference>
<dbReference type="NCBIfam" id="TIGR01191">
    <property type="entry name" value="ccmC"/>
    <property type="match status" value="1"/>
</dbReference>
<proteinExistence type="inferred from homology"/>
<evidence type="ECO:0000256" key="5">
    <source>
        <dbReference type="ARBA" id="ARBA00022692"/>
    </source>
</evidence>
<dbReference type="AlphaFoldDB" id="A0A2S7UYC8"/>
<keyword evidence="9" id="KW-1003">Cell membrane</keyword>
<dbReference type="PANTHER" id="PTHR30071">
    <property type="entry name" value="HEME EXPORTER PROTEIN C"/>
    <property type="match status" value="1"/>
</dbReference>
<dbReference type="Proteomes" id="UP000239007">
    <property type="component" value="Unassembled WGS sequence"/>
</dbReference>
<evidence type="ECO:0000256" key="4">
    <source>
        <dbReference type="ARBA" id="ARBA00016463"/>
    </source>
</evidence>
<feature type="transmembrane region" description="Helical" evidence="9">
    <location>
        <begin position="127"/>
        <end position="146"/>
    </location>
</feature>
<feature type="transmembrane region" description="Helical" evidence="9">
    <location>
        <begin position="64"/>
        <end position="84"/>
    </location>
</feature>
<keyword evidence="9" id="KW-0997">Cell inner membrane</keyword>
<protein>
    <recommendedName>
        <fullName evidence="4 9">Heme exporter protein C</fullName>
    </recommendedName>
    <alternativeName>
        <fullName evidence="9">Cytochrome c-type biogenesis protein</fullName>
    </alternativeName>
</protein>
<feature type="transmembrane region" description="Helical" evidence="9">
    <location>
        <begin position="201"/>
        <end position="225"/>
    </location>
</feature>
<keyword evidence="5 9" id="KW-0812">Transmembrane</keyword>
<dbReference type="InterPro" id="IPR045062">
    <property type="entry name" value="Cyt_c_biogenesis_CcsA/CcmC"/>
</dbReference>
<evidence type="ECO:0000259" key="10">
    <source>
        <dbReference type="Pfam" id="PF01578"/>
    </source>
</evidence>
<evidence type="ECO:0000256" key="8">
    <source>
        <dbReference type="ARBA" id="ARBA00023136"/>
    </source>
</evidence>
<evidence type="ECO:0000256" key="3">
    <source>
        <dbReference type="ARBA" id="ARBA00005840"/>
    </source>
</evidence>
<feature type="transmembrane region" description="Helical" evidence="9">
    <location>
        <begin position="158"/>
        <end position="177"/>
    </location>
</feature>
<feature type="domain" description="Cytochrome c assembly protein" evidence="10">
    <location>
        <begin position="25"/>
        <end position="184"/>
    </location>
</feature>
<comment type="caution">
    <text evidence="11">The sequence shown here is derived from an EMBL/GenBank/DDBJ whole genome shotgun (WGS) entry which is preliminary data.</text>
</comment>
<feature type="transmembrane region" description="Helical" evidence="9">
    <location>
        <begin position="91"/>
        <end position="115"/>
    </location>
</feature>
<keyword evidence="8 9" id="KW-0472">Membrane</keyword>
<evidence type="ECO:0000313" key="12">
    <source>
        <dbReference type="Proteomes" id="UP000239007"/>
    </source>
</evidence>
<dbReference type="InterPro" id="IPR003557">
    <property type="entry name" value="Cyt_c_biogenesis_CcmC"/>
</dbReference>
<evidence type="ECO:0000313" key="11">
    <source>
        <dbReference type="EMBL" id="PQJ54715.1"/>
    </source>
</evidence>
<dbReference type="RefSeq" id="WP_105053237.1">
    <property type="nucleotide sequence ID" value="NZ_BMYG01000001.1"/>
</dbReference>
<feature type="transmembrane region" description="Helical" evidence="9">
    <location>
        <begin position="21"/>
        <end position="44"/>
    </location>
</feature>
<dbReference type="GO" id="GO:0017004">
    <property type="term" value="P:cytochrome complex assembly"/>
    <property type="evidence" value="ECO:0007669"/>
    <property type="project" value="UniProtKB-KW"/>
</dbReference>
<dbReference type="GO" id="GO:0020037">
    <property type="term" value="F:heme binding"/>
    <property type="evidence" value="ECO:0007669"/>
    <property type="project" value="InterPro"/>
</dbReference>
<evidence type="ECO:0000256" key="1">
    <source>
        <dbReference type="ARBA" id="ARBA00002442"/>
    </source>
</evidence>
<comment type="function">
    <text evidence="1 9">Required for the export of heme to the periplasm for the biogenesis of c-type cytochromes.</text>
</comment>
<reference evidence="11 12" key="1">
    <citation type="submission" date="2016-12" db="EMBL/GenBank/DDBJ databases">
        <title>Diversity of luminous bacteria.</title>
        <authorList>
            <person name="Yoshizawa S."/>
            <person name="Kogure K."/>
        </authorList>
    </citation>
    <scope>NUCLEOTIDE SEQUENCE [LARGE SCALE GENOMIC DNA]</scope>
    <source>
        <strain evidence="11 12">SA4-48</strain>
    </source>
</reference>
<keyword evidence="12" id="KW-1185">Reference proteome</keyword>
<dbReference type="GO" id="GO:0015232">
    <property type="term" value="F:heme transmembrane transporter activity"/>
    <property type="evidence" value="ECO:0007669"/>
    <property type="project" value="InterPro"/>
</dbReference>
<dbReference type="GO" id="GO:0005886">
    <property type="term" value="C:plasma membrane"/>
    <property type="evidence" value="ECO:0007669"/>
    <property type="project" value="UniProtKB-SubCell"/>
</dbReference>
<dbReference type="OrthoDB" id="9778550at2"/>
<dbReference type="EMBL" id="MSCH01000003">
    <property type="protein sequence ID" value="PQJ54715.1"/>
    <property type="molecule type" value="Genomic_DNA"/>
</dbReference>
<dbReference type="InterPro" id="IPR002541">
    <property type="entry name" value="Cyt_c_assembly"/>
</dbReference>
<keyword evidence="6 9" id="KW-0201">Cytochrome c-type biogenesis</keyword>